<proteinExistence type="predicted"/>
<evidence type="ECO:0000313" key="1">
    <source>
        <dbReference type="EMBL" id="GKV36299.1"/>
    </source>
</evidence>
<dbReference type="EMBL" id="BPVZ01000115">
    <property type="protein sequence ID" value="GKV36299.1"/>
    <property type="molecule type" value="Genomic_DNA"/>
</dbReference>
<dbReference type="Proteomes" id="UP001054252">
    <property type="component" value="Unassembled WGS sequence"/>
</dbReference>
<accession>A0AAV5LGP8</accession>
<name>A0AAV5LGP8_9ROSI</name>
<organism evidence="1 2">
    <name type="scientific">Rubroshorea leprosula</name>
    <dbReference type="NCBI Taxonomy" id="152421"/>
    <lineage>
        <taxon>Eukaryota</taxon>
        <taxon>Viridiplantae</taxon>
        <taxon>Streptophyta</taxon>
        <taxon>Embryophyta</taxon>
        <taxon>Tracheophyta</taxon>
        <taxon>Spermatophyta</taxon>
        <taxon>Magnoliopsida</taxon>
        <taxon>eudicotyledons</taxon>
        <taxon>Gunneridae</taxon>
        <taxon>Pentapetalae</taxon>
        <taxon>rosids</taxon>
        <taxon>malvids</taxon>
        <taxon>Malvales</taxon>
        <taxon>Dipterocarpaceae</taxon>
        <taxon>Rubroshorea</taxon>
    </lineage>
</organism>
<reference evidence="1 2" key="1">
    <citation type="journal article" date="2021" name="Commun. Biol.">
        <title>The genome of Shorea leprosula (Dipterocarpaceae) highlights the ecological relevance of drought in aseasonal tropical rainforests.</title>
        <authorList>
            <person name="Ng K.K.S."/>
            <person name="Kobayashi M.J."/>
            <person name="Fawcett J.A."/>
            <person name="Hatakeyama M."/>
            <person name="Paape T."/>
            <person name="Ng C.H."/>
            <person name="Ang C.C."/>
            <person name="Tnah L.H."/>
            <person name="Lee C.T."/>
            <person name="Nishiyama T."/>
            <person name="Sese J."/>
            <person name="O'Brien M.J."/>
            <person name="Copetti D."/>
            <person name="Mohd Noor M.I."/>
            <person name="Ong R.C."/>
            <person name="Putra M."/>
            <person name="Sireger I.Z."/>
            <person name="Indrioko S."/>
            <person name="Kosugi Y."/>
            <person name="Izuno A."/>
            <person name="Isagi Y."/>
            <person name="Lee S.L."/>
            <person name="Shimizu K.K."/>
        </authorList>
    </citation>
    <scope>NUCLEOTIDE SEQUENCE [LARGE SCALE GENOMIC DNA]</scope>
    <source>
        <strain evidence="1">214</strain>
    </source>
</reference>
<gene>
    <name evidence="1" type="ORF">SLEP1_g44446</name>
</gene>
<protein>
    <submittedName>
        <fullName evidence="1">Uncharacterized protein</fullName>
    </submittedName>
</protein>
<dbReference type="AlphaFoldDB" id="A0AAV5LGP8"/>
<keyword evidence="2" id="KW-1185">Reference proteome</keyword>
<comment type="caution">
    <text evidence="1">The sequence shown here is derived from an EMBL/GenBank/DDBJ whole genome shotgun (WGS) entry which is preliminary data.</text>
</comment>
<sequence length="65" mass="7385">MCIAFSNISTTFASSSRNLKQVIKTDVSLKENKGFTHEAYIEGKEMVLKLGNYVFRYGQSLDYIV</sequence>
<evidence type="ECO:0000313" key="2">
    <source>
        <dbReference type="Proteomes" id="UP001054252"/>
    </source>
</evidence>